<gene>
    <name evidence="1" type="ORF">AVEN_163690_1</name>
</gene>
<sequence>MKPLGSNFDFSGLQRIHKCSESPPRDAILRNHFRRSVKVQAIQAAGVPPIHPPPARSDLGIRLCAAVVGGKGCVGGSSSGSCGIVARALQELVSVKSSCCC</sequence>
<keyword evidence="2" id="KW-1185">Reference proteome</keyword>
<reference evidence="1 2" key="1">
    <citation type="journal article" date="2019" name="Sci. Rep.">
        <title>Orb-weaving spider Araneus ventricosus genome elucidates the spidroin gene catalogue.</title>
        <authorList>
            <person name="Kono N."/>
            <person name="Nakamura H."/>
            <person name="Ohtoshi R."/>
            <person name="Moran D.A.P."/>
            <person name="Shinohara A."/>
            <person name="Yoshida Y."/>
            <person name="Fujiwara M."/>
            <person name="Mori M."/>
            <person name="Tomita M."/>
            <person name="Arakawa K."/>
        </authorList>
    </citation>
    <scope>NUCLEOTIDE SEQUENCE [LARGE SCALE GENOMIC DNA]</scope>
</reference>
<comment type="caution">
    <text evidence="1">The sequence shown here is derived from an EMBL/GenBank/DDBJ whole genome shotgun (WGS) entry which is preliminary data.</text>
</comment>
<evidence type="ECO:0000313" key="2">
    <source>
        <dbReference type="Proteomes" id="UP000499080"/>
    </source>
</evidence>
<evidence type="ECO:0000313" key="1">
    <source>
        <dbReference type="EMBL" id="GBM75391.1"/>
    </source>
</evidence>
<dbReference type="Proteomes" id="UP000499080">
    <property type="component" value="Unassembled WGS sequence"/>
</dbReference>
<dbReference type="AlphaFoldDB" id="A0A4Y2ICE4"/>
<accession>A0A4Y2ICE4</accession>
<organism evidence="1 2">
    <name type="scientific">Araneus ventricosus</name>
    <name type="common">Orbweaver spider</name>
    <name type="synonym">Epeira ventricosa</name>
    <dbReference type="NCBI Taxonomy" id="182803"/>
    <lineage>
        <taxon>Eukaryota</taxon>
        <taxon>Metazoa</taxon>
        <taxon>Ecdysozoa</taxon>
        <taxon>Arthropoda</taxon>
        <taxon>Chelicerata</taxon>
        <taxon>Arachnida</taxon>
        <taxon>Araneae</taxon>
        <taxon>Araneomorphae</taxon>
        <taxon>Entelegynae</taxon>
        <taxon>Araneoidea</taxon>
        <taxon>Araneidae</taxon>
        <taxon>Araneus</taxon>
    </lineage>
</organism>
<dbReference type="EMBL" id="BGPR01106147">
    <property type="protein sequence ID" value="GBM75391.1"/>
    <property type="molecule type" value="Genomic_DNA"/>
</dbReference>
<proteinExistence type="predicted"/>
<protein>
    <submittedName>
        <fullName evidence="1">Uncharacterized protein</fullName>
    </submittedName>
</protein>
<name>A0A4Y2ICE4_ARAVE</name>